<evidence type="ECO:0000256" key="1">
    <source>
        <dbReference type="ARBA" id="ARBA00004453"/>
    </source>
</evidence>
<evidence type="ECO:0000313" key="9">
    <source>
        <dbReference type="Proteomes" id="UP001596495"/>
    </source>
</evidence>
<keyword evidence="9" id="KW-1185">Reference proteome</keyword>
<evidence type="ECO:0000313" key="8">
    <source>
        <dbReference type="EMBL" id="MFC7433826.1"/>
    </source>
</evidence>
<evidence type="ECO:0000256" key="4">
    <source>
        <dbReference type="ARBA" id="ARBA00023125"/>
    </source>
</evidence>
<keyword evidence="3" id="KW-0963">Cytoplasm</keyword>
<feature type="compositionally biased region" description="Low complexity" evidence="6">
    <location>
        <begin position="73"/>
        <end position="85"/>
    </location>
</feature>
<dbReference type="EMBL" id="JBHTBX010000002">
    <property type="protein sequence ID" value="MFC7433826.1"/>
    <property type="molecule type" value="Genomic_DNA"/>
</dbReference>
<keyword evidence="5" id="KW-0175">Coiled coil</keyword>
<feature type="domain" description="DNA-binding protein H-NS-like C-terminal" evidence="7">
    <location>
        <begin position="76"/>
        <end position="120"/>
    </location>
</feature>
<gene>
    <name evidence="8" type="ORF">ACFQNJ_04815</name>
</gene>
<feature type="region of interest" description="Disordered" evidence="6">
    <location>
        <begin position="73"/>
        <end position="97"/>
    </location>
</feature>
<dbReference type="Proteomes" id="UP001596495">
    <property type="component" value="Unassembled WGS sequence"/>
</dbReference>
<feature type="coiled-coil region" evidence="5">
    <location>
        <begin position="19"/>
        <end position="46"/>
    </location>
</feature>
<dbReference type="SMART" id="SM00528">
    <property type="entry name" value="HNS"/>
    <property type="match status" value="1"/>
</dbReference>
<name>A0ABW2R6I2_9BURK</name>
<proteinExistence type="inferred from homology"/>
<dbReference type="Pfam" id="PF00816">
    <property type="entry name" value="Histone_HNS"/>
    <property type="match status" value="1"/>
</dbReference>
<dbReference type="PANTHER" id="PTHR38097">
    <property type="match status" value="1"/>
</dbReference>
<reference evidence="9" key="1">
    <citation type="journal article" date="2019" name="Int. J. Syst. Evol. Microbiol.">
        <title>The Global Catalogue of Microorganisms (GCM) 10K type strain sequencing project: providing services to taxonomists for standard genome sequencing and annotation.</title>
        <authorList>
            <consortium name="The Broad Institute Genomics Platform"/>
            <consortium name="The Broad Institute Genome Sequencing Center for Infectious Disease"/>
            <person name="Wu L."/>
            <person name="Ma J."/>
        </authorList>
    </citation>
    <scope>NUCLEOTIDE SEQUENCE [LARGE SCALE GENOMIC DNA]</scope>
    <source>
        <strain evidence="9">CCUG 54518</strain>
    </source>
</reference>
<dbReference type="SUPFAM" id="SSF81273">
    <property type="entry name" value="H-NS histone-like proteins"/>
    <property type="match status" value="1"/>
</dbReference>
<comment type="similarity">
    <text evidence="2">Belongs to the histone-like protein H-NS family.</text>
</comment>
<dbReference type="InterPro" id="IPR027444">
    <property type="entry name" value="H-NS_C_dom"/>
</dbReference>
<sequence length="120" mass="12750">MQIPINTISFKHKTQGSTMATYSELMAQAQALMAQAEQARKDELASVIADIKAKMKQYGITVSDLGGASAAGRKAAKSKSAAPAKYRGPNGELWAGGPGRKPEWVRAVLAAGKSIEDFRI</sequence>
<protein>
    <submittedName>
        <fullName evidence="8">H-NS family nucleoid-associated regulatory protein</fullName>
    </submittedName>
</protein>
<evidence type="ECO:0000256" key="2">
    <source>
        <dbReference type="ARBA" id="ARBA00010610"/>
    </source>
</evidence>
<comment type="caution">
    <text evidence="8">The sequence shown here is derived from an EMBL/GenBank/DDBJ whole genome shotgun (WGS) entry which is preliminary data.</text>
</comment>
<dbReference type="RefSeq" id="WP_382254349.1">
    <property type="nucleotide sequence ID" value="NZ_JBHTBX010000002.1"/>
</dbReference>
<dbReference type="PANTHER" id="PTHR38097:SF2">
    <property type="entry name" value="DNA-BINDING PROTEIN STPA"/>
    <property type="match status" value="1"/>
</dbReference>
<keyword evidence="4" id="KW-0238">DNA-binding</keyword>
<comment type="subcellular location">
    <subcellularLocation>
        <location evidence="1">Cytoplasm</location>
        <location evidence="1">Nucleoid</location>
    </subcellularLocation>
</comment>
<evidence type="ECO:0000259" key="7">
    <source>
        <dbReference type="SMART" id="SM00528"/>
    </source>
</evidence>
<dbReference type="InterPro" id="IPR037150">
    <property type="entry name" value="H-NS_C_dom_sf"/>
</dbReference>
<evidence type="ECO:0000256" key="3">
    <source>
        <dbReference type="ARBA" id="ARBA00022490"/>
    </source>
</evidence>
<evidence type="ECO:0000256" key="5">
    <source>
        <dbReference type="SAM" id="Coils"/>
    </source>
</evidence>
<accession>A0ABW2R6I2</accession>
<dbReference type="Gene3D" id="4.10.430.10">
    <property type="entry name" value="Histone-like protein H-NS, C-terminal domain"/>
    <property type="match status" value="1"/>
</dbReference>
<evidence type="ECO:0000256" key="6">
    <source>
        <dbReference type="SAM" id="MobiDB-lite"/>
    </source>
</evidence>
<organism evidence="8 9">
    <name type="scientific">Hydrogenophaga bisanensis</name>
    <dbReference type="NCBI Taxonomy" id="439611"/>
    <lineage>
        <taxon>Bacteria</taxon>
        <taxon>Pseudomonadati</taxon>
        <taxon>Pseudomonadota</taxon>
        <taxon>Betaproteobacteria</taxon>
        <taxon>Burkholderiales</taxon>
        <taxon>Comamonadaceae</taxon>
        <taxon>Hydrogenophaga</taxon>
    </lineage>
</organism>